<dbReference type="GO" id="GO:0008710">
    <property type="term" value="F:8-amino-7-oxononanoate synthase activity"/>
    <property type="evidence" value="ECO:0007669"/>
    <property type="project" value="TreeGrafter"/>
</dbReference>
<feature type="non-terminal residue" evidence="5">
    <location>
        <position position="242"/>
    </location>
</feature>
<dbReference type="EMBL" id="DROK01000136">
    <property type="protein sequence ID" value="HHI97113.1"/>
    <property type="molecule type" value="Genomic_DNA"/>
</dbReference>
<evidence type="ECO:0000313" key="5">
    <source>
        <dbReference type="EMBL" id="HHI97113.1"/>
    </source>
</evidence>
<keyword evidence="2" id="KW-0808">Transferase</keyword>
<dbReference type="Gene3D" id="3.90.1150.10">
    <property type="entry name" value="Aspartate Aminotransferase, domain 1"/>
    <property type="match status" value="1"/>
</dbReference>
<dbReference type="GO" id="GO:0009102">
    <property type="term" value="P:biotin biosynthetic process"/>
    <property type="evidence" value="ECO:0007669"/>
    <property type="project" value="TreeGrafter"/>
</dbReference>
<evidence type="ECO:0000256" key="2">
    <source>
        <dbReference type="ARBA" id="ARBA00022679"/>
    </source>
</evidence>
<dbReference type="GO" id="GO:0008483">
    <property type="term" value="F:transaminase activity"/>
    <property type="evidence" value="ECO:0007669"/>
    <property type="project" value="UniProtKB-KW"/>
</dbReference>
<dbReference type="InterPro" id="IPR015424">
    <property type="entry name" value="PyrdxlP-dep_Trfase"/>
</dbReference>
<dbReference type="InterPro" id="IPR004839">
    <property type="entry name" value="Aminotransferase_I/II_large"/>
</dbReference>
<evidence type="ECO:0000259" key="4">
    <source>
        <dbReference type="Pfam" id="PF00155"/>
    </source>
</evidence>
<sequence length="242" mass="26983">MKDWPELSQELAQLKRQGRFRQLKNIEKKEGPYVYVGGRRLLNLSSNDYLGLTTRLRLEEILAELASAPTGAGAARLLSGNHFWYEQVEELLTALFKRPALVFSSGYTANLGIISALCGRKDVIFADKLVHASIIDGARLSGAAFFRYPHLNYEALEGLLKKHRFRYRRALIISESVFSMDGDKAQLAPLCELKERYEAFFLLDEAHALGVFGEKGLGLSEEEGRLGEVDLLLGTFGKALGS</sequence>
<dbReference type="SUPFAM" id="SSF53383">
    <property type="entry name" value="PLP-dependent transferases"/>
    <property type="match status" value="1"/>
</dbReference>
<dbReference type="InterPro" id="IPR015421">
    <property type="entry name" value="PyrdxlP-dep_Trfase_major"/>
</dbReference>
<gene>
    <name evidence="5" type="ORF">ENJ96_04605</name>
</gene>
<organism evidence="5">
    <name type="scientific">Thermodesulfatator atlanticus</name>
    <dbReference type="NCBI Taxonomy" id="501497"/>
    <lineage>
        <taxon>Bacteria</taxon>
        <taxon>Pseudomonadati</taxon>
        <taxon>Thermodesulfobacteriota</taxon>
        <taxon>Thermodesulfobacteria</taxon>
        <taxon>Thermodesulfobacteriales</taxon>
        <taxon>Thermodesulfatatoraceae</taxon>
        <taxon>Thermodesulfatator</taxon>
    </lineage>
</organism>
<dbReference type="Pfam" id="PF00155">
    <property type="entry name" value="Aminotran_1_2"/>
    <property type="match status" value="1"/>
</dbReference>
<dbReference type="InterPro" id="IPR015422">
    <property type="entry name" value="PyrdxlP-dep_Trfase_small"/>
</dbReference>
<dbReference type="GO" id="GO:0030170">
    <property type="term" value="F:pyridoxal phosphate binding"/>
    <property type="evidence" value="ECO:0007669"/>
    <property type="project" value="InterPro"/>
</dbReference>
<keyword evidence="5" id="KW-0032">Aminotransferase</keyword>
<keyword evidence="3" id="KW-0663">Pyridoxal phosphate</keyword>
<evidence type="ECO:0000256" key="1">
    <source>
        <dbReference type="ARBA" id="ARBA00001933"/>
    </source>
</evidence>
<accession>A0A7V5NZK6</accession>
<feature type="domain" description="Aminotransferase class I/classII large" evidence="4">
    <location>
        <begin position="41"/>
        <end position="241"/>
    </location>
</feature>
<reference evidence="5" key="1">
    <citation type="journal article" date="2020" name="mSystems">
        <title>Genome- and Community-Level Interaction Insights into Carbon Utilization and Element Cycling Functions of Hydrothermarchaeota in Hydrothermal Sediment.</title>
        <authorList>
            <person name="Zhou Z."/>
            <person name="Liu Y."/>
            <person name="Xu W."/>
            <person name="Pan J."/>
            <person name="Luo Z.H."/>
            <person name="Li M."/>
        </authorList>
    </citation>
    <scope>NUCLEOTIDE SEQUENCE [LARGE SCALE GENOMIC DNA]</scope>
    <source>
        <strain evidence="5">HyVt-533</strain>
    </source>
</reference>
<dbReference type="Gene3D" id="3.40.640.10">
    <property type="entry name" value="Type I PLP-dependent aspartate aminotransferase-like (Major domain)"/>
    <property type="match status" value="1"/>
</dbReference>
<dbReference type="PANTHER" id="PTHR13693:SF100">
    <property type="entry name" value="8-AMINO-7-OXONONANOATE SYNTHASE"/>
    <property type="match status" value="1"/>
</dbReference>
<dbReference type="PANTHER" id="PTHR13693">
    <property type="entry name" value="CLASS II AMINOTRANSFERASE/8-AMINO-7-OXONONANOATE SYNTHASE"/>
    <property type="match status" value="1"/>
</dbReference>
<comment type="caution">
    <text evidence="5">The sequence shown here is derived from an EMBL/GenBank/DDBJ whole genome shotgun (WGS) entry which is preliminary data.</text>
</comment>
<dbReference type="InterPro" id="IPR050087">
    <property type="entry name" value="AON_synthase_class-II"/>
</dbReference>
<dbReference type="AlphaFoldDB" id="A0A7V5NZK6"/>
<name>A0A7V5NZK6_9BACT</name>
<proteinExistence type="predicted"/>
<evidence type="ECO:0000256" key="3">
    <source>
        <dbReference type="ARBA" id="ARBA00022898"/>
    </source>
</evidence>
<protein>
    <submittedName>
        <fullName evidence="5">Aminotransferase class I/II-fold pyridoxal phosphate-dependent enzyme</fullName>
    </submittedName>
</protein>
<comment type="cofactor">
    <cofactor evidence="1">
        <name>pyridoxal 5'-phosphate</name>
        <dbReference type="ChEBI" id="CHEBI:597326"/>
    </cofactor>
</comment>
<dbReference type="Proteomes" id="UP000886101">
    <property type="component" value="Unassembled WGS sequence"/>
</dbReference>